<dbReference type="Proteomes" id="UP000831181">
    <property type="component" value="Chromosome"/>
</dbReference>
<protein>
    <submittedName>
        <fullName evidence="1">Nucleoside 2-deoxyribosyltransferase</fullName>
    </submittedName>
</protein>
<name>A0A976X4Z2_9LACO</name>
<dbReference type="PANTHER" id="PTHR15364:SF0">
    <property type="entry name" value="2'-DEOXYNUCLEOSIDE 5'-PHOSPHATE N-HYDROLASE 1"/>
    <property type="match status" value="1"/>
</dbReference>
<dbReference type="EMBL" id="CP093361">
    <property type="protein sequence ID" value="UQS86488.1"/>
    <property type="molecule type" value="Genomic_DNA"/>
</dbReference>
<dbReference type="GO" id="GO:0070694">
    <property type="term" value="F:5-hydroxymethyl-dUMP N-hydrolase activity"/>
    <property type="evidence" value="ECO:0007669"/>
    <property type="project" value="TreeGrafter"/>
</dbReference>
<keyword evidence="2" id="KW-1185">Reference proteome</keyword>
<dbReference type="GO" id="GO:0009159">
    <property type="term" value="P:deoxyribonucleoside monophosphate catabolic process"/>
    <property type="evidence" value="ECO:0007669"/>
    <property type="project" value="TreeGrafter"/>
</dbReference>
<gene>
    <name evidence="1" type="ORF">MOO44_06235</name>
</gene>
<sequence length="146" mass="16449">MKKVYLAGPFFDDDQIARISRAEEALFNNPTISDFFSPRKVNFPEEKEGTVSWGKKVYQKDIDELEASDVIVAVLDFKDGFVDSGTAFEIGYATNIGKPIVILHENNGIINLMISNSIVAYFKDANDILQYDFDKLKTIPYEGPLI</sequence>
<accession>A0A976X4Z2</accession>
<dbReference type="InterPro" id="IPR051239">
    <property type="entry name" value="2'-dNMP_N-hydrolase"/>
</dbReference>
<dbReference type="RefSeq" id="WP_260116291.1">
    <property type="nucleotide sequence ID" value="NZ_CP093361.1"/>
</dbReference>
<evidence type="ECO:0000313" key="2">
    <source>
        <dbReference type="Proteomes" id="UP000831181"/>
    </source>
</evidence>
<dbReference type="Gene3D" id="3.40.50.450">
    <property type="match status" value="1"/>
</dbReference>
<proteinExistence type="predicted"/>
<dbReference type="PANTHER" id="PTHR15364">
    <property type="entry name" value="2'-DEOXYNUCLEOSIDE 5'-PHOSPHATE N-HYDROLASE 1"/>
    <property type="match status" value="1"/>
</dbReference>
<dbReference type="Pfam" id="PF05014">
    <property type="entry name" value="Nuc_deoxyrib_tr"/>
    <property type="match status" value="1"/>
</dbReference>
<dbReference type="SUPFAM" id="SSF52309">
    <property type="entry name" value="N-(deoxy)ribosyltransferase-like"/>
    <property type="match status" value="1"/>
</dbReference>
<dbReference type="AlphaFoldDB" id="A0A976X4Z2"/>
<evidence type="ECO:0000313" key="1">
    <source>
        <dbReference type="EMBL" id="UQS86488.1"/>
    </source>
</evidence>
<reference evidence="1" key="1">
    <citation type="journal article" date="2022" name="Int. J. Syst. Evol. Microbiol.">
        <title>Apilactobacillus apisilvae sp. nov., Nicolia spurrieriana gen. nov. sp. nov., Bombilactobacillus folatiphilus sp. nov. and Bombilactobacillus thymidiniphilus sp. nov., four new lactic acid bacterial isolates from stingless bees Tetragonula carbonaria and Austroplebeia australis.</title>
        <authorList>
            <person name="Oliphant S.A."/>
            <person name="Watson-Haigh N.S."/>
            <person name="Sumby K.M."/>
            <person name="Gardner J."/>
            <person name="Groom S."/>
            <person name="Jiranek V."/>
        </authorList>
    </citation>
    <scope>NUCLEOTIDE SEQUENCE</scope>
    <source>
        <strain evidence="1">SGEP1_A5</strain>
    </source>
</reference>
<dbReference type="KEGG" id="lbe:MOO44_06235"/>
<organism evidence="1 2">
    <name type="scientific">Nicoliella spurrieriana</name>
    <dbReference type="NCBI Taxonomy" id="2925830"/>
    <lineage>
        <taxon>Bacteria</taxon>
        <taxon>Bacillati</taxon>
        <taxon>Bacillota</taxon>
        <taxon>Bacilli</taxon>
        <taxon>Lactobacillales</taxon>
        <taxon>Lactobacillaceae</taxon>
        <taxon>Nicoliella</taxon>
    </lineage>
</organism>
<dbReference type="InterPro" id="IPR007710">
    <property type="entry name" value="Nucleoside_deoxyribTrfase"/>
</dbReference>